<feature type="transmembrane region" description="Helical" evidence="5">
    <location>
        <begin position="169"/>
        <end position="189"/>
    </location>
</feature>
<feature type="transmembrane region" description="Helical" evidence="5">
    <location>
        <begin position="106"/>
        <end position="132"/>
    </location>
</feature>
<dbReference type="GO" id="GO:0022857">
    <property type="term" value="F:transmembrane transporter activity"/>
    <property type="evidence" value="ECO:0007669"/>
    <property type="project" value="InterPro"/>
</dbReference>
<comment type="caution">
    <text evidence="7">The sequence shown here is derived from an EMBL/GenBank/DDBJ whole genome shotgun (WGS) entry which is preliminary data.</text>
</comment>
<evidence type="ECO:0000256" key="5">
    <source>
        <dbReference type="SAM" id="Phobius"/>
    </source>
</evidence>
<feature type="transmembrane region" description="Helical" evidence="5">
    <location>
        <begin position="373"/>
        <end position="395"/>
    </location>
</feature>
<feature type="transmembrane region" description="Helical" evidence="5">
    <location>
        <begin position="306"/>
        <end position="333"/>
    </location>
</feature>
<dbReference type="Pfam" id="PF07690">
    <property type="entry name" value="MFS_1"/>
    <property type="match status" value="1"/>
</dbReference>
<gene>
    <name evidence="7" type="ORF">IF651_04765</name>
</gene>
<evidence type="ECO:0000313" key="7">
    <source>
        <dbReference type="EMBL" id="MBD8078369.1"/>
    </source>
</evidence>
<evidence type="ECO:0000313" key="8">
    <source>
        <dbReference type="Proteomes" id="UP000610846"/>
    </source>
</evidence>
<keyword evidence="4 5" id="KW-0472">Membrane</keyword>
<reference evidence="7" key="1">
    <citation type="journal article" date="2018" name="Curr. Microbiol.">
        <title>Cellulosimicrobium arenosum sp. nov., Isolated from Marine Sediment Sand.</title>
        <authorList>
            <person name="Oh M."/>
            <person name="Kim J.H."/>
            <person name="Yoon J.H."/>
            <person name="Schumann P."/>
            <person name="Kim W."/>
        </authorList>
    </citation>
    <scope>NUCLEOTIDE SEQUENCE</scope>
    <source>
        <strain evidence="7">KCTC 49039</strain>
    </source>
</reference>
<feature type="transmembrane region" description="Helical" evidence="5">
    <location>
        <begin position="245"/>
        <end position="268"/>
    </location>
</feature>
<feature type="transmembrane region" description="Helical" evidence="5">
    <location>
        <begin position="82"/>
        <end position="100"/>
    </location>
</feature>
<reference evidence="7" key="2">
    <citation type="submission" date="2020-09" db="EMBL/GenBank/DDBJ databases">
        <authorList>
            <person name="Yu Y."/>
        </authorList>
    </citation>
    <scope>NUCLEOTIDE SEQUENCE</scope>
    <source>
        <strain evidence="7">KCTC 49039</strain>
    </source>
</reference>
<evidence type="ECO:0000256" key="2">
    <source>
        <dbReference type="ARBA" id="ARBA00022692"/>
    </source>
</evidence>
<feature type="transmembrane region" description="Helical" evidence="5">
    <location>
        <begin position="21"/>
        <end position="43"/>
    </location>
</feature>
<evidence type="ECO:0000259" key="6">
    <source>
        <dbReference type="PROSITE" id="PS50850"/>
    </source>
</evidence>
<organism evidence="7 8">
    <name type="scientific">Cellulosimicrobium arenosum</name>
    <dbReference type="NCBI Taxonomy" id="2708133"/>
    <lineage>
        <taxon>Bacteria</taxon>
        <taxon>Bacillati</taxon>
        <taxon>Actinomycetota</taxon>
        <taxon>Actinomycetes</taxon>
        <taxon>Micrococcales</taxon>
        <taxon>Promicromonosporaceae</taxon>
        <taxon>Cellulosimicrobium</taxon>
    </lineage>
</organism>
<feature type="domain" description="Major facilitator superfamily (MFS) profile" evidence="6">
    <location>
        <begin position="16"/>
        <end position="396"/>
    </location>
</feature>
<feature type="transmembrane region" description="Helical" evidence="5">
    <location>
        <begin position="345"/>
        <end position="367"/>
    </location>
</feature>
<keyword evidence="3 5" id="KW-1133">Transmembrane helix</keyword>
<accession>A0A927IZA2</accession>
<dbReference type="EMBL" id="JACYHB010000003">
    <property type="protein sequence ID" value="MBD8078369.1"/>
    <property type="molecule type" value="Genomic_DNA"/>
</dbReference>
<evidence type="ECO:0000256" key="4">
    <source>
        <dbReference type="ARBA" id="ARBA00023136"/>
    </source>
</evidence>
<dbReference type="PANTHER" id="PTHR23527">
    <property type="entry name" value="BLL3282 PROTEIN"/>
    <property type="match status" value="1"/>
</dbReference>
<keyword evidence="8" id="KW-1185">Reference proteome</keyword>
<dbReference type="Gene3D" id="1.20.1250.20">
    <property type="entry name" value="MFS general substrate transporter like domains"/>
    <property type="match status" value="1"/>
</dbReference>
<dbReference type="PROSITE" id="PS50850">
    <property type="entry name" value="MFS"/>
    <property type="match status" value="1"/>
</dbReference>
<feature type="transmembrane region" description="Helical" evidence="5">
    <location>
        <begin position="144"/>
        <end position="163"/>
    </location>
</feature>
<evidence type="ECO:0000256" key="3">
    <source>
        <dbReference type="ARBA" id="ARBA00022989"/>
    </source>
</evidence>
<dbReference type="InterPro" id="IPR011701">
    <property type="entry name" value="MFS"/>
</dbReference>
<dbReference type="RefSeq" id="WP_191827962.1">
    <property type="nucleotide sequence ID" value="NZ_JACYHB010000003.1"/>
</dbReference>
<dbReference type="InterPro" id="IPR036259">
    <property type="entry name" value="MFS_trans_sf"/>
</dbReference>
<name>A0A927IZA2_9MICO</name>
<evidence type="ECO:0000256" key="1">
    <source>
        <dbReference type="ARBA" id="ARBA00004651"/>
    </source>
</evidence>
<feature type="transmembrane region" description="Helical" evidence="5">
    <location>
        <begin position="219"/>
        <end position="239"/>
    </location>
</feature>
<dbReference type="InterPro" id="IPR052952">
    <property type="entry name" value="MFS-Transporter"/>
</dbReference>
<feature type="transmembrane region" description="Helical" evidence="5">
    <location>
        <begin position="280"/>
        <end position="300"/>
    </location>
</feature>
<keyword evidence="2 5" id="KW-0812">Transmembrane</keyword>
<comment type="subcellular location">
    <subcellularLocation>
        <location evidence="1">Cell membrane</location>
        <topology evidence="1">Multi-pass membrane protein</topology>
    </subcellularLocation>
</comment>
<dbReference type="Proteomes" id="UP000610846">
    <property type="component" value="Unassembled WGS sequence"/>
</dbReference>
<dbReference type="GO" id="GO:0005886">
    <property type="term" value="C:plasma membrane"/>
    <property type="evidence" value="ECO:0007669"/>
    <property type="project" value="UniProtKB-SubCell"/>
</dbReference>
<sequence>MRRPAPTSLPPIGRVPGFRALIGMSLLGFAGYALLLPAAPLWAVRGGADEGGAGLINAVLMLATVLTQTTVPWALRRIGWRPTMVAGVLLLGLPSLLFAVTDHLPWLLVLSAVRGTGFAVLTVCGSSAVAALVDGPRHGRAIGLYGLSIALPQLVLVPGAAWIAETLDFGVVFALGALPAIAVPFAARLGRCLDRLAREDTPAPDESAAPGRGRALRGLVVPALVLLAVTAPGGALLTFTPQLAGTAGVAALGLLAFTGVTALSRWAVGGFADRYGPSVFLAPLLALCAGGLVLCAWAIADGGTRPVLLVLGMAIVGVSYGSLQNLTLVASFAAVPRRQHSTASAVWNIGFDAGTGLGSLVVGFVAAGTSFSVGLLTTAVVCVVAAGAVLVVPVAGGARGPRPSA</sequence>
<dbReference type="SUPFAM" id="SSF103473">
    <property type="entry name" value="MFS general substrate transporter"/>
    <property type="match status" value="1"/>
</dbReference>
<dbReference type="InterPro" id="IPR020846">
    <property type="entry name" value="MFS_dom"/>
</dbReference>
<protein>
    <submittedName>
        <fullName evidence="7">MFS transporter</fullName>
    </submittedName>
</protein>
<feature type="transmembrane region" description="Helical" evidence="5">
    <location>
        <begin position="55"/>
        <end position="75"/>
    </location>
</feature>
<proteinExistence type="predicted"/>
<dbReference type="PANTHER" id="PTHR23527:SF1">
    <property type="entry name" value="BLL3282 PROTEIN"/>
    <property type="match status" value="1"/>
</dbReference>
<dbReference type="AlphaFoldDB" id="A0A927IZA2"/>